<dbReference type="NCBIfam" id="TIGR00044">
    <property type="entry name" value="YggS family pyridoxal phosphate-dependent enzyme"/>
    <property type="match status" value="1"/>
</dbReference>
<keyword evidence="7" id="KW-1185">Reference proteome</keyword>
<evidence type="ECO:0000259" key="5">
    <source>
        <dbReference type="Pfam" id="PF01168"/>
    </source>
</evidence>
<evidence type="ECO:0000256" key="3">
    <source>
        <dbReference type="PIRSR" id="PIRSR004848-1"/>
    </source>
</evidence>
<reference evidence="6 7" key="1">
    <citation type="journal article" date="2010" name="Stand. Genomic Sci.">
        <title>Complete genome sequence of Aminobacterium colombiense type strain (ALA-1).</title>
        <authorList>
            <person name="Chertkov O."/>
            <person name="Sikorski J."/>
            <person name="Brambilla E."/>
            <person name="Lapidus A."/>
            <person name="Copeland A."/>
            <person name="Glavina Del Rio T."/>
            <person name="Nolan M."/>
            <person name="Lucas S."/>
            <person name="Tice H."/>
            <person name="Cheng J.F."/>
            <person name="Han C."/>
            <person name="Detter J.C."/>
            <person name="Bruce D."/>
            <person name="Tapia R."/>
            <person name="Goodwin L."/>
            <person name="Pitluck S."/>
            <person name="Liolios K."/>
            <person name="Ivanova N."/>
            <person name="Mavromatis K."/>
            <person name="Ovchinnikova G."/>
            <person name="Pati A."/>
            <person name="Chen A."/>
            <person name="Palaniappan K."/>
            <person name="Land M."/>
            <person name="Hauser L."/>
            <person name="Chang Y.J."/>
            <person name="Jeffries C.D."/>
            <person name="Spring S."/>
            <person name="Rohde M."/>
            <person name="Goker M."/>
            <person name="Bristow J."/>
            <person name="Eisen J.A."/>
            <person name="Markowitz V."/>
            <person name="Hugenholtz P."/>
            <person name="Kyrpides N.C."/>
            <person name="Klenk H.P."/>
        </authorList>
    </citation>
    <scope>NUCLEOTIDE SEQUENCE [LARGE SCALE GENOMIC DNA]</scope>
    <source>
        <strain evidence="7">DSM 12261 / ALA-1</strain>
    </source>
</reference>
<dbReference type="RefSeq" id="WP_013048790.1">
    <property type="nucleotide sequence ID" value="NC_014011.1"/>
</dbReference>
<dbReference type="InterPro" id="IPR001608">
    <property type="entry name" value="Ala_racemase_N"/>
</dbReference>
<dbReference type="GO" id="GO:0030170">
    <property type="term" value="F:pyridoxal phosphate binding"/>
    <property type="evidence" value="ECO:0007669"/>
    <property type="project" value="UniProtKB-UniRule"/>
</dbReference>
<evidence type="ECO:0000256" key="4">
    <source>
        <dbReference type="RuleBase" id="RU004514"/>
    </source>
</evidence>
<dbReference type="AlphaFoldDB" id="D5EG45"/>
<dbReference type="PANTHER" id="PTHR10146">
    <property type="entry name" value="PROLINE SYNTHETASE CO-TRANSCRIBED BACTERIAL HOMOLOG PROTEIN"/>
    <property type="match status" value="1"/>
</dbReference>
<dbReference type="CDD" id="cd00635">
    <property type="entry name" value="PLPDE_III_YBL036c_like"/>
    <property type="match status" value="1"/>
</dbReference>
<dbReference type="eggNOG" id="COG0325">
    <property type="taxonomic scope" value="Bacteria"/>
</dbReference>
<evidence type="ECO:0000256" key="1">
    <source>
        <dbReference type="ARBA" id="ARBA00022898"/>
    </source>
</evidence>
<feature type="domain" description="Alanine racemase N-terminal" evidence="5">
    <location>
        <begin position="30"/>
        <end position="231"/>
    </location>
</feature>
<accession>D5EG45</accession>
<evidence type="ECO:0000313" key="6">
    <source>
        <dbReference type="EMBL" id="ADE57527.1"/>
    </source>
</evidence>
<dbReference type="InterPro" id="IPR029066">
    <property type="entry name" value="PLP-binding_barrel"/>
</dbReference>
<dbReference type="EMBL" id="CP001997">
    <property type="protein sequence ID" value="ADE57527.1"/>
    <property type="molecule type" value="Genomic_DNA"/>
</dbReference>
<protein>
    <recommendedName>
        <fullName evidence="2">Pyridoxal phosphate homeostasis protein</fullName>
        <shortName evidence="2">PLP homeostasis protein</shortName>
    </recommendedName>
</protein>
<dbReference type="OrthoDB" id="9804072at2"/>
<dbReference type="KEGG" id="aco:Amico_1410"/>
<gene>
    <name evidence="6" type="ordered locus">Amico_1410</name>
</gene>
<evidence type="ECO:0000256" key="2">
    <source>
        <dbReference type="HAMAP-Rule" id="MF_02087"/>
    </source>
</evidence>
<sequence length="234" mass="26096">MVTIDIRKNVELIRNSIEEGAAKSGRQAHEIKLIAITKNHAVEEMVTAIRDAGIMYIGENRVQEAQTKICSWPEEVQAQWHLVGHLQRNKARKALEIFHTIQSLESESLAERLERICVEMNRTVQVLLEVNTSGETSKHGVAPKDVQALLDFVIEKCPSLHVAGFMTVGPLTDDENRVREAFALLRNLRDDLSSSTGVSLPELSMGMSGDFQWAIEEGSTMVRIGTAIFGPRSY</sequence>
<dbReference type="Pfam" id="PF01168">
    <property type="entry name" value="Ala_racemase_N"/>
    <property type="match status" value="1"/>
</dbReference>
<dbReference type="Gene3D" id="3.20.20.10">
    <property type="entry name" value="Alanine racemase"/>
    <property type="match status" value="1"/>
</dbReference>
<dbReference type="InterPro" id="IPR011078">
    <property type="entry name" value="PyrdxlP_homeostasis"/>
</dbReference>
<dbReference type="FunFam" id="3.20.20.10:FF:000018">
    <property type="entry name" value="Pyridoxal phosphate homeostasis protein"/>
    <property type="match status" value="1"/>
</dbReference>
<dbReference type="PANTHER" id="PTHR10146:SF14">
    <property type="entry name" value="PYRIDOXAL PHOSPHATE HOMEOSTASIS PROTEIN"/>
    <property type="match status" value="1"/>
</dbReference>
<evidence type="ECO:0000313" key="7">
    <source>
        <dbReference type="Proteomes" id="UP000002366"/>
    </source>
</evidence>
<keyword evidence="1 2" id="KW-0663">Pyridoxal phosphate</keyword>
<dbReference type="HOGENOM" id="CLU_059988_1_0_0"/>
<organism evidence="6 7">
    <name type="scientific">Aminobacterium colombiense (strain DSM 12261 / ALA-1)</name>
    <dbReference type="NCBI Taxonomy" id="572547"/>
    <lineage>
        <taxon>Bacteria</taxon>
        <taxon>Thermotogati</taxon>
        <taxon>Synergistota</taxon>
        <taxon>Synergistia</taxon>
        <taxon>Synergistales</taxon>
        <taxon>Aminobacteriaceae</taxon>
        <taxon>Aminobacterium</taxon>
    </lineage>
</organism>
<dbReference type="STRING" id="572547.Amico_1410"/>
<feature type="modified residue" description="N6-(pyridoxal phosphate)lysine" evidence="2 3">
    <location>
        <position position="38"/>
    </location>
</feature>
<dbReference type="Proteomes" id="UP000002366">
    <property type="component" value="Chromosome"/>
</dbReference>
<dbReference type="SUPFAM" id="SSF51419">
    <property type="entry name" value="PLP-binding barrel"/>
    <property type="match status" value="1"/>
</dbReference>
<comment type="cofactor">
    <cofactor evidence="3">
        <name>pyridoxal 5'-phosphate</name>
        <dbReference type="ChEBI" id="CHEBI:597326"/>
    </cofactor>
</comment>
<dbReference type="HAMAP" id="MF_02087">
    <property type="entry name" value="PLP_homeostasis"/>
    <property type="match status" value="1"/>
</dbReference>
<comment type="function">
    <text evidence="2">Pyridoxal 5'-phosphate (PLP)-binding protein, which is involved in PLP homeostasis.</text>
</comment>
<proteinExistence type="inferred from homology"/>
<comment type="similarity">
    <text evidence="2 4">Belongs to the pyridoxal phosphate-binding protein YggS/PROSC family.</text>
</comment>
<name>D5EG45_AMICL</name>
<dbReference type="PIRSF" id="PIRSF004848">
    <property type="entry name" value="YBL036c_PLPDEIII"/>
    <property type="match status" value="1"/>
</dbReference>